<comment type="cofactor">
    <cofactor evidence="1">
        <name>heme</name>
        <dbReference type="ChEBI" id="CHEBI:30413"/>
    </cofactor>
</comment>
<name>A0AAP0HED5_9MAGN</name>
<dbReference type="InterPro" id="IPR020835">
    <property type="entry name" value="Catalase_sf"/>
</dbReference>
<dbReference type="PANTHER" id="PTHR11465:SF23">
    <property type="entry name" value="CATALASE-2"/>
    <property type="match status" value="1"/>
</dbReference>
<dbReference type="GO" id="GO:0004096">
    <property type="term" value="F:catalase activity"/>
    <property type="evidence" value="ECO:0007669"/>
    <property type="project" value="UniProtKB-EC"/>
</dbReference>
<dbReference type="GO" id="GO:0020037">
    <property type="term" value="F:heme binding"/>
    <property type="evidence" value="ECO:0007669"/>
    <property type="project" value="InterPro"/>
</dbReference>
<gene>
    <name evidence="4" type="ORF">Sjap_026635</name>
</gene>
<feature type="domain" description="Catalase core" evidence="3">
    <location>
        <begin position="2"/>
        <end position="95"/>
    </location>
</feature>
<accession>A0AAP0HED5</accession>
<sequence length="377" mass="44295">MPVGWMVLNKNVDNFFAENEQLAFCPGVIVPSVYYSDDKLLQTRVFSYSDIQRHRLGPNYLLLPANAPKCAHHNNHHEGFMNFMHRDEEARNCSTNHDVVALPNVAEEEEGVDRLRDFPQFEPADLEFSDWEVDAWDNEFVRFECIYGCHKDHYKDVIHRISTIRTYRRNMGSPTILRALVLIAAVDHHDVQDVHEQEGVDRLRDFPQFEPADLEFSDWEGDAWDNEFARVRASDGKGVVHEYQHQENNRVCNICALEERGWWRFVCSNDPDRILVTNTFEKNKPYTPKPRNATRRINQHRKDHHDREEALSNFKSYMVKNCRLNVLKIEQSEKEITNQEQIPSKAKGFLATTSRAPMHRFPIAEFQIRRFKLGKVK</sequence>
<dbReference type="GO" id="GO:0005737">
    <property type="term" value="C:cytoplasm"/>
    <property type="evidence" value="ECO:0007669"/>
    <property type="project" value="TreeGrafter"/>
</dbReference>
<dbReference type="EC" id="1.11.1.6" evidence="2"/>
<organism evidence="4 5">
    <name type="scientific">Stephania japonica</name>
    <dbReference type="NCBI Taxonomy" id="461633"/>
    <lineage>
        <taxon>Eukaryota</taxon>
        <taxon>Viridiplantae</taxon>
        <taxon>Streptophyta</taxon>
        <taxon>Embryophyta</taxon>
        <taxon>Tracheophyta</taxon>
        <taxon>Spermatophyta</taxon>
        <taxon>Magnoliopsida</taxon>
        <taxon>Ranunculales</taxon>
        <taxon>Menispermaceae</taxon>
        <taxon>Menispermoideae</taxon>
        <taxon>Cissampelideae</taxon>
        <taxon>Stephania</taxon>
    </lineage>
</organism>
<keyword evidence="5" id="KW-1185">Reference proteome</keyword>
<dbReference type="EMBL" id="JBBNAE010000012">
    <property type="protein sequence ID" value="KAK9081601.1"/>
    <property type="molecule type" value="Genomic_DNA"/>
</dbReference>
<dbReference type="InterPro" id="IPR018028">
    <property type="entry name" value="Catalase"/>
</dbReference>
<dbReference type="GO" id="GO:0042744">
    <property type="term" value="P:hydrogen peroxide catabolic process"/>
    <property type="evidence" value="ECO:0007669"/>
    <property type="project" value="TreeGrafter"/>
</dbReference>
<dbReference type="Proteomes" id="UP001417504">
    <property type="component" value="Unassembled WGS sequence"/>
</dbReference>
<protein>
    <recommendedName>
        <fullName evidence="2">catalase</fullName>
        <ecNumber evidence="2">1.11.1.6</ecNumber>
    </recommendedName>
</protein>
<evidence type="ECO:0000313" key="4">
    <source>
        <dbReference type="EMBL" id="KAK9081601.1"/>
    </source>
</evidence>
<evidence type="ECO:0000313" key="5">
    <source>
        <dbReference type="Proteomes" id="UP001417504"/>
    </source>
</evidence>
<comment type="caution">
    <text evidence="4">The sequence shown here is derived from an EMBL/GenBank/DDBJ whole genome shotgun (WGS) entry which is preliminary data.</text>
</comment>
<dbReference type="AlphaFoldDB" id="A0AAP0HED5"/>
<evidence type="ECO:0000259" key="3">
    <source>
        <dbReference type="Pfam" id="PF00199"/>
    </source>
</evidence>
<dbReference type="SUPFAM" id="SSF56634">
    <property type="entry name" value="Heme-dependent catalase-like"/>
    <property type="match status" value="1"/>
</dbReference>
<dbReference type="Gene3D" id="2.40.180.10">
    <property type="entry name" value="Catalase core domain"/>
    <property type="match status" value="1"/>
</dbReference>
<evidence type="ECO:0000256" key="2">
    <source>
        <dbReference type="ARBA" id="ARBA00012314"/>
    </source>
</evidence>
<dbReference type="PROSITE" id="PS51402">
    <property type="entry name" value="CATALASE_3"/>
    <property type="match status" value="1"/>
</dbReference>
<dbReference type="Pfam" id="PF00199">
    <property type="entry name" value="Catalase"/>
    <property type="match status" value="1"/>
</dbReference>
<dbReference type="GO" id="GO:0042542">
    <property type="term" value="P:response to hydrogen peroxide"/>
    <property type="evidence" value="ECO:0007669"/>
    <property type="project" value="TreeGrafter"/>
</dbReference>
<dbReference type="PANTHER" id="PTHR11465">
    <property type="entry name" value="CATALASE"/>
    <property type="match status" value="1"/>
</dbReference>
<proteinExistence type="predicted"/>
<dbReference type="InterPro" id="IPR011614">
    <property type="entry name" value="Catalase_core"/>
</dbReference>
<evidence type="ECO:0000256" key="1">
    <source>
        <dbReference type="ARBA" id="ARBA00001971"/>
    </source>
</evidence>
<reference evidence="4 5" key="1">
    <citation type="submission" date="2024-01" db="EMBL/GenBank/DDBJ databases">
        <title>Genome assemblies of Stephania.</title>
        <authorList>
            <person name="Yang L."/>
        </authorList>
    </citation>
    <scope>NUCLEOTIDE SEQUENCE [LARGE SCALE GENOMIC DNA]</scope>
    <source>
        <strain evidence="4">QJT</strain>
        <tissue evidence="4">Leaf</tissue>
    </source>
</reference>